<keyword evidence="1" id="KW-0812">Transmembrane</keyword>
<dbReference type="Proteomes" id="UP000031011">
    <property type="component" value="Unassembled WGS sequence"/>
</dbReference>
<evidence type="ECO:0000313" key="3">
    <source>
        <dbReference type="Proteomes" id="UP000031011"/>
    </source>
</evidence>
<reference evidence="2 3" key="1">
    <citation type="journal article" date="2015" name="BMC Microbiol.">
        <title>Lactobacillus ruminis strains cluster according to their mammalian gut source.</title>
        <authorList>
            <person name="O' Donnell M.M."/>
            <person name="Harris H.M."/>
            <person name="Lynch D.B."/>
            <person name="Ross R.P."/>
            <person name="O'Toole P.W."/>
        </authorList>
    </citation>
    <scope>NUCLEOTIDE SEQUENCE [LARGE SCALE GENOMIC DNA]</scope>
    <source>
        <strain evidence="2 3">DPC 6832</strain>
    </source>
</reference>
<gene>
    <name evidence="2" type="ORF">LRN_1693</name>
</gene>
<proteinExistence type="predicted"/>
<keyword evidence="1" id="KW-1133">Transmembrane helix</keyword>
<name>A0A837DUR5_9LACO</name>
<sequence>MQGGMNMDKENYLTELEEYLDALTADEKADVIEFYNEYIDDAGLETTDEIEKSLGTPRQLSRKVLADYSIKATDIESHRSKKSKASVRSNGKMIWMILLALLASPAAIVLGIVLFAILACVVAVFGACMVAALAVLCTFFILMIASFYVGIVMLFSSFTTGLFYLGCGLMGLGAVLIGFPLLYWICRAIIQGIANFAKFLYKKIYKNRRQGGNEK</sequence>
<feature type="transmembrane region" description="Helical" evidence="1">
    <location>
        <begin position="162"/>
        <end position="185"/>
    </location>
</feature>
<dbReference type="AlphaFoldDB" id="A0A837DUR5"/>
<feature type="transmembrane region" description="Helical" evidence="1">
    <location>
        <begin position="131"/>
        <end position="155"/>
    </location>
</feature>
<protein>
    <submittedName>
        <fullName evidence="2">Membrane protein</fullName>
    </submittedName>
</protein>
<dbReference type="Pfam" id="PF22564">
    <property type="entry name" value="HAAS"/>
    <property type="match status" value="1"/>
</dbReference>
<dbReference type="EMBL" id="AWYA01000067">
    <property type="protein sequence ID" value="KIC05032.1"/>
    <property type="molecule type" value="Genomic_DNA"/>
</dbReference>
<evidence type="ECO:0000256" key="1">
    <source>
        <dbReference type="SAM" id="Phobius"/>
    </source>
</evidence>
<organism evidence="2 3">
    <name type="scientific">Ligilactobacillus ruminis DPC 6832</name>
    <dbReference type="NCBI Taxonomy" id="1402208"/>
    <lineage>
        <taxon>Bacteria</taxon>
        <taxon>Bacillati</taxon>
        <taxon>Bacillota</taxon>
        <taxon>Bacilli</taxon>
        <taxon>Lactobacillales</taxon>
        <taxon>Lactobacillaceae</taxon>
        <taxon>Ligilactobacillus</taxon>
    </lineage>
</organism>
<evidence type="ECO:0000313" key="2">
    <source>
        <dbReference type="EMBL" id="KIC05032.1"/>
    </source>
</evidence>
<comment type="caution">
    <text evidence="2">The sequence shown here is derived from an EMBL/GenBank/DDBJ whole genome shotgun (WGS) entry which is preliminary data.</text>
</comment>
<keyword evidence="1" id="KW-0472">Membrane</keyword>
<accession>A0A837DUR5</accession>
<feature type="transmembrane region" description="Helical" evidence="1">
    <location>
        <begin position="94"/>
        <end position="125"/>
    </location>
</feature>